<gene>
    <name evidence="2" type="ORF">MANT1106_LOCUS9601</name>
    <name evidence="3" type="ORF">MANT1106_LOCUS9603</name>
</gene>
<dbReference type="EMBL" id="HBFC01016269">
    <property type="protein sequence ID" value="CAD8706920.1"/>
    <property type="molecule type" value="Transcribed_RNA"/>
</dbReference>
<dbReference type="Gene3D" id="2.60.120.260">
    <property type="entry name" value="Galactose-binding domain-like"/>
    <property type="match status" value="1"/>
</dbReference>
<reference evidence="2" key="1">
    <citation type="submission" date="2021-01" db="EMBL/GenBank/DDBJ databases">
        <authorList>
            <person name="Corre E."/>
            <person name="Pelletier E."/>
            <person name="Niang G."/>
            <person name="Scheremetjew M."/>
            <person name="Finn R."/>
            <person name="Kale V."/>
            <person name="Holt S."/>
            <person name="Cochrane G."/>
            <person name="Meng A."/>
            <person name="Brown T."/>
            <person name="Cohen L."/>
        </authorList>
    </citation>
    <scope>NUCLEOTIDE SEQUENCE</scope>
    <source>
        <strain evidence="2">SL-175</strain>
    </source>
</reference>
<name>A0A6U3FZR1_9CHLO</name>
<sequence length="367" mass="39567">MLLTRGFRQLRSCGSDGHAGLVTNMQHIFFYDQSSGTSALMLADANLDAWNPASLTTSLPPSPLSFDSVTGYAPRGPLTMDGLPGQFLGLSEDARLVVLHSGLPGGGFVSVRGRFTVGEIVSDPTQGQAAMKEAYWAFVFSDGPNTKVVRLKVTIRSVEVLRPDPPESARSYSSVANNDAIGTFHARSMLDSPQAWSVNGKALNDPHWMKIDLGLSQMVAGVIVRGRHSSAHAEQFAHRVILFVIHEDGTETNMGTYNTNLTADGRMREIVFTNGPILARSVRIQTDGCNSHCSMRAGILVPSAGKAYVHATNAFYNYKYTLASTVGIDIAELFASKNGEVPVATSMYESGYGVHYISWTTVSTPPT</sequence>
<organism evidence="2">
    <name type="scientific">Mantoniella antarctica</name>
    <dbReference type="NCBI Taxonomy" id="81844"/>
    <lineage>
        <taxon>Eukaryota</taxon>
        <taxon>Viridiplantae</taxon>
        <taxon>Chlorophyta</taxon>
        <taxon>Mamiellophyceae</taxon>
        <taxon>Mamiellales</taxon>
        <taxon>Mamiellaceae</taxon>
        <taxon>Mantoniella</taxon>
    </lineage>
</organism>
<dbReference type="SUPFAM" id="SSF49785">
    <property type="entry name" value="Galactose-binding domain-like"/>
    <property type="match status" value="1"/>
</dbReference>
<accession>A0A6U3FZR1</accession>
<dbReference type="InterPro" id="IPR000421">
    <property type="entry name" value="FA58C"/>
</dbReference>
<protein>
    <recommendedName>
        <fullName evidence="1">F5/8 type C domain-containing protein</fullName>
    </recommendedName>
</protein>
<dbReference type="EMBL" id="HBFC01016267">
    <property type="protein sequence ID" value="CAD8706918.1"/>
    <property type="molecule type" value="Transcribed_RNA"/>
</dbReference>
<dbReference type="Pfam" id="PF00754">
    <property type="entry name" value="F5_F8_type_C"/>
    <property type="match status" value="1"/>
</dbReference>
<feature type="domain" description="F5/8 type C" evidence="1">
    <location>
        <begin position="148"/>
        <end position="284"/>
    </location>
</feature>
<dbReference type="InterPro" id="IPR008979">
    <property type="entry name" value="Galactose-bd-like_sf"/>
</dbReference>
<dbReference type="AlphaFoldDB" id="A0A6U3FZR1"/>
<evidence type="ECO:0000313" key="3">
    <source>
        <dbReference type="EMBL" id="CAD8706920.1"/>
    </source>
</evidence>
<dbReference type="PROSITE" id="PS50022">
    <property type="entry name" value="FA58C_3"/>
    <property type="match status" value="1"/>
</dbReference>
<evidence type="ECO:0000313" key="2">
    <source>
        <dbReference type="EMBL" id="CAD8706918.1"/>
    </source>
</evidence>
<evidence type="ECO:0000259" key="1">
    <source>
        <dbReference type="PROSITE" id="PS50022"/>
    </source>
</evidence>
<proteinExistence type="predicted"/>